<reference evidence="2" key="2">
    <citation type="submission" date="2020-09" db="EMBL/GenBank/DDBJ databases">
        <authorList>
            <person name="Sun Q."/>
            <person name="Zhou Y."/>
        </authorList>
    </citation>
    <scope>NUCLEOTIDE SEQUENCE</scope>
    <source>
        <strain evidence="2">CGMCC 1.12195</strain>
    </source>
</reference>
<reference evidence="2" key="1">
    <citation type="journal article" date="2014" name="Int. J. Syst. Evol. Microbiol.">
        <title>Complete genome sequence of Corynebacterium casei LMG S-19264T (=DSM 44701T), isolated from a smear-ripened cheese.</title>
        <authorList>
            <consortium name="US DOE Joint Genome Institute (JGI-PGF)"/>
            <person name="Walter F."/>
            <person name="Albersmeier A."/>
            <person name="Kalinowski J."/>
            <person name="Ruckert C."/>
        </authorList>
    </citation>
    <scope>NUCLEOTIDE SEQUENCE</scope>
    <source>
        <strain evidence="2">CGMCC 1.12195</strain>
    </source>
</reference>
<keyword evidence="1" id="KW-1133">Transmembrane helix</keyword>
<feature type="transmembrane region" description="Helical" evidence="1">
    <location>
        <begin position="34"/>
        <end position="53"/>
    </location>
</feature>
<comment type="caution">
    <text evidence="2">The sequence shown here is derived from an EMBL/GenBank/DDBJ whole genome shotgun (WGS) entry which is preliminary data.</text>
</comment>
<feature type="transmembrane region" description="Helical" evidence="1">
    <location>
        <begin position="6"/>
        <end position="22"/>
    </location>
</feature>
<evidence type="ECO:0000313" key="2">
    <source>
        <dbReference type="EMBL" id="GGG95773.1"/>
    </source>
</evidence>
<accession>A0A917HX44</accession>
<gene>
    <name evidence="2" type="ORF">GCM10007415_33750</name>
</gene>
<keyword evidence="3" id="KW-1185">Reference proteome</keyword>
<dbReference type="AlphaFoldDB" id="A0A917HX44"/>
<sequence length="63" mass="7201">MLDAALTGIADFIYIVVVKVGVTNNCNSYRYKSILKCVIMTLSIQIMLLYNVYLHHYLDTILT</sequence>
<keyword evidence="1" id="KW-0472">Membrane</keyword>
<evidence type="ECO:0000256" key="1">
    <source>
        <dbReference type="SAM" id="Phobius"/>
    </source>
</evidence>
<name>A0A917HX44_9SPHI</name>
<organism evidence="2 3">
    <name type="scientific">Parapedobacter pyrenivorans</name>
    <dbReference type="NCBI Taxonomy" id="1305674"/>
    <lineage>
        <taxon>Bacteria</taxon>
        <taxon>Pseudomonadati</taxon>
        <taxon>Bacteroidota</taxon>
        <taxon>Sphingobacteriia</taxon>
        <taxon>Sphingobacteriales</taxon>
        <taxon>Sphingobacteriaceae</taxon>
        <taxon>Parapedobacter</taxon>
    </lineage>
</organism>
<dbReference type="Proteomes" id="UP000660862">
    <property type="component" value="Unassembled WGS sequence"/>
</dbReference>
<evidence type="ECO:0000313" key="3">
    <source>
        <dbReference type="Proteomes" id="UP000660862"/>
    </source>
</evidence>
<proteinExistence type="predicted"/>
<protein>
    <submittedName>
        <fullName evidence="2">Uncharacterized protein</fullName>
    </submittedName>
</protein>
<dbReference type="EMBL" id="BMER01000004">
    <property type="protein sequence ID" value="GGG95773.1"/>
    <property type="molecule type" value="Genomic_DNA"/>
</dbReference>
<keyword evidence="1" id="KW-0812">Transmembrane</keyword>